<dbReference type="SUPFAM" id="SSF103473">
    <property type="entry name" value="MFS general substrate transporter"/>
    <property type="match status" value="1"/>
</dbReference>
<dbReference type="OrthoDB" id="6133115at2759"/>
<feature type="transmembrane region" description="Helical" evidence="7">
    <location>
        <begin position="290"/>
        <end position="316"/>
    </location>
</feature>
<keyword evidence="10" id="KW-1185">Reference proteome</keyword>
<dbReference type="GeneID" id="39586252"/>
<dbReference type="Gene3D" id="1.20.1250.20">
    <property type="entry name" value="MFS general substrate transporter like domains"/>
    <property type="match status" value="1"/>
</dbReference>
<dbReference type="GO" id="GO:0005351">
    <property type="term" value="F:carbohydrate:proton symporter activity"/>
    <property type="evidence" value="ECO:0007669"/>
    <property type="project" value="TreeGrafter"/>
</dbReference>
<evidence type="ECO:0000256" key="7">
    <source>
        <dbReference type="SAM" id="Phobius"/>
    </source>
</evidence>
<dbReference type="FunFam" id="1.20.1250.20:FF:000134">
    <property type="entry name" value="MFS sugar transporter protein"/>
    <property type="match status" value="1"/>
</dbReference>
<feature type="transmembrane region" description="Helical" evidence="7">
    <location>
        <begin position="67"/>
        <end position="86"/>
    </location>
</feature>
<feature type="transmembrane region" description="Helical" evidence="7">
    <location>
        <begin position="457"/>
        <end position="475"/>
    </location>
</feature>
<dbReference type="RefSeq" id="XP_028473947.1">
    <property type="nucleotide sequence ID" value="XM_028617484.1"/>
</dbReference>
<evidence type="ECO:0000256" key="1">
    <source>
        <dbReference type="ARBA" id="ARBA00004141"/>
    </source>
</evidence>
<dbReference type="GO" id="GO:0016020">
    <property type="term" value="C:membrane"/>
    <property type="evidence" value="ECO:0007669"/>
    <property type="project" value="UniProtKB-SubCell"/>
</dbReference>
<evidence type="ECO:0000256" key="5">
    <source>
        <dbReference type="ARBA" id="ARBA00022989"/>
    </source>
</evidence>
<feature type="transmembrane region" description="Helical" evidence="7">
    <location>
        <begin position="391"/>
        <end position="415"/>
    </location>
</feature>
<feature type="transmembrane region" description="Helical" evidence="7">
    <location>
        <begin position="427"/>
        <end position="451"/>
    </location>
</feature>
<dbReference type="PANTHER" id="PTHR48022:SF64">
    <property type="entry name" value="MAJOR FACILITATOR SUPERFAMILY (MFS) PROFILE DOMAIN-CONTAINING PROTEIN"/>
    <property type="match status" value="1"/>
</dbReference>
<evidence type="ECO:0000256" key="6">
    <source>
        <dbReference type="ARBA" id="ARBA00023136"/>
    </source>
</evidence>
<comment type="similarity">
    <text evidence="2">Belongs to the major facilitator superfamily. Sugar transporter (TC 2.A.1.1) family.</text>
</comment>
<keyword evidence="3" id="KW-0813">Transport</keyword>
<evidence type="ECO:0000313" key="10">
    <source>
        <dbReference type="Proteomes" id="UP000279236"/>
    </source>
</evidence>
<feature type="transmembrane region" description="Helical" evidence="7">
    <location>
        <begin position="38"/>
        <end position="55"/>
    </location>
</feature>
<evidence type="ECO:0000313" key="9">
    <source>
        <dbReference type="EMBL" id="RSH78800.1"/>
    </source>
</evidence>
<dbReference type="InterPro" id="IPR036259">
    <property type="entry name" value="MFS_trans_sf"/>
</dbReference>
<dbReference type="AlphaFoldDB" id="A0A427XIV9"/>
<dbReference type="InterPro" id="IPR050360">
    <property type="entry name" value="MFS_Sugar_Transporters"/>
</dbReference>
<sequence>MPFGSKKDVVKAKAKPNPIHELRNNTAEWWYKDPGMRALALPIFLGFCSSIQSGYDATVIAGLQANIGFWMALGVPSSIVIGAIVAGQPIGSLPGLIPAAIATDKLGRKKTQFIGYVFLVGSAFFLAWAKGAWLMFGARVFHGFWSGVTSVSSGPYTTEIAHPRNRAVVTALIQTCWFTGAVLSAWVCFGCLHIDSDWSWRLPLLLQMVVPVIALCIIPFVPESPRWLTSHGRQEEAHRILARYHANGDMNDELVLYEMKEISAALEIGAASKDVSYGAFIATKGMRHRLLILITCGFGSQMVGNGIITFYIVPILTSVGITSGTDQAIYNACLQIWNWLSAVAGALACERFGRRPLWLTSIAGQFVSYAIITACSAVYEEQGNESAGFAVLAFLYIYFFFYAIAFTGLTFAYPLEILPFEMRAKGFSIMLICSISGVIFNTFVNPIAMAAIAWKYYFVWIGCITVVAVIMYFYYPETKGLILEEISRIFDGPQTGKDIIAASGPSADTDEAKEKEEAAAGRLDDNIAQLHFQSSNQEV</sequence>
<dbReference type="Pfam" id="PF00083">
    <property type="entry name" value="Sugar_tr"/>
    <property type="match status" value="1"/>
</dbReference>
<dbReference type="EMBL" id="RSCE01000011">
    <property type="protein sequence ID" value="RSH78800.1"/>
    <property type="molecule type" value="Genomic_DNA"/>
</dbReference>
<feature type="transmembrane region" description="Helical" evidence="7">
    <location>
        <begin position="356"/>
        <end position="379"/>
    </location>
</feature>
<name>A0A427XIV9_9TREE</name>
<dbReference type="InterPro" id="IPR005829">
    <property type="entry name" value="Sugar_transporter_CS"/>
</dbReference>
<dbReference type="PANTHER" id="PTHR48022">
    <property type="entry name" value="PLASTIDIC GLUCOSE TRANSPORTER 4"/>
    <property type="match status" value="1"/>
</dbReference>
<evidence type="ECO:0000256" key="4">
    <source>
        <dbReference type="ARBA" id="ARBA00022692"/>
    </source>
</evidence>
<dbReference type="InterPro" id="IPR005828">
    <property type="entry name" value="MFS_sugar_transport-like"/>
</dbReference>
<comment type="subcellular location">
    <subcellularLocation>
        <location evidence="1">Membrane</location>
        <topology evidence="1">Multi-pass membrane protein</topology>
    </subcellularLocation>
</comment>
<feature type="transmembrane region" description="Helical" evidence="7">
    <location>
        <begin position="113"/>
        <end position="136"/>
    </location>
</feature>
<dbReference type="Proteomes" id="UP000279236">
    <property type="component" value="Unassembled WGS sequence"/>
</dbReference>
<protein>
    <recommendedName>
        <fullName evidence="8">Major facilitator superfamily (MFS) profile domain-containing protein</fullName>
    </recommendedName>
</protein>
<comment type="caution">
    <text evidence="9">The sequence shown here is derived from an EMBL/GenBank/DDBJ whole genome shotgun (WGS) entry which is preliminary data.</text>
</comment>
<proteinExistence type="inferred from homology"/>
<organism evidence="9 10">
    <name type="scientific">Apiotrichum porosum</name>
    <dbReference type="NCBI Taxonomy" id="105984"/>
    <lineage>
        <taxon>Eukaryota</taxon>
        <taxon>Fungi</taxon>
        <taxon>Dikarya</taxon>
        <taxon>Basidiomycota</taxon>
        <taxon>Agaricomycotina</taxon>
        <taxon>Tremellomycetes</taxon>
        <taxon>Trichosporonales</taxon>
        <taxon>Trichosporonaceae</taxon>
        <taxon>Apiotrichum</taxon>
    </lineage>
</organism>
<feature type="transmembrane region" description="Helical" evidence="7">
    <location>
        <begin position="202"/>
        <end position="221"/>
    </location>
</feature>
<feature type="domain" description="Major facilitator superfamily (MFS) profile" evidence="8">
    <location>
        <begin position="42"/>
        <end position="479"/>
    </location>
</feature>
<accession>A0A427XIV9</accession>
<keyword evidence="5 7" id="KW-1133">Transmembrane helix</keyword>
<dbReference type="PROSITE" id="PS00217">
    <property type="entry name" value="SUGAR_TRANSPORT_2"/>
    <property type="match status" value="1"/>
</dbReference>
<evidence type="ECO:0000256" key="2">
    <source>
        <dbReference type="ARBA" id="ARBA00010992"/>
    </source>
</evidence>
<evidence type="ECO:0000256" key="3">
    <source>
        <dbReference type="ARBA" id="ARBA00022448"/>
    </source>
</evidence>
<dbReference type="InterPro" id="IPR020846">
    <property type="entry name" value="MFS_dom"/>
</dbReference>
<evidence type="ECO:0000259" key="8">
    <source>
        <dbReference type="PROSITE" id="PS50850"/>
    </source>
</evidence>
<dbReference type="PROSITE" id="PS50850">
    <property type="entry name" value="MFS"/>
    <property type="match status" value="1"/>
</dbReference>
<gene>
    <name evidence="9" type="ORF">EHS24_001709</name>
</gene>
<reference evidence="9 10" key="1">
    <citation type="submission" date="2018-11" db="EMBL/GenBank/DDBJ databases">
        <title>Genome sequence of Apiotrichum porosum DSM 27194.</title>
        <authorList>
            <person name="Aliyu H."/>
            <person name="Gorte O."/>
            <person name="Ochsenreither K."/>
        </authorList>
    </citation>
    <scope>NUCLEOTIDE SEQUENCE [LARGE SCALE GENOMIC DNA]</scope>
    <source>
        <strain evidence="9 10">DSM 27194</strain>
    </source>
</reference>
<keyword evidence="4 7" id="KW-0812">Transmembrane</keyword>
<keyword evidence="6 7" id="KW-0472">Membrane</keyword>